<organism evidence="2 3">
    <name type="scientific">Mycena rosella</name>
    <name type="common">Pink bonnet</name>
    <name type="synonym">Agaricus rosellus</name>
    <dbReference type="NCBI Taxonomy" id="1033263"/>
    <lineage>
        <taxon>Eukaryota</taxon>
        <taxon>Fungi</taxon>
        <taxon>Dikarya</taxon>
        <taxon>Basidiomycota</taxon>
        <taxon>Agaricomycotina</taxon>
        <taxon>Agaricomycetes</taxon>
        <taxon>Agaricomycetidae</taxon>
        <taxon>Agaricales</taxon>
        <taxon>Marasmiineae</taxon>
        <taxon>Mycenaceae</taxon>
        <taxon>Mycena</taxon>
    </lineage>
</organism>
<dbReference type="CDD" id="cd21037">
    <property type="entry name" value="MLKL_NTD"/>
    <property type="match status" value="1"/>
</dbReference>
<dbReference type="PANTHER" id="PTHR46082">
    <property type="entry name" value="ATP/GTP-BINDING PROTEIN-RELATED"/>
    <property type="match status" value="1"/>
</dbReference>
<comment type="caution">
    <text evidence="2">The sequence shown here is derived from an EMBL/GenBank/DDBJ whole genome shotgun (WGS) entry which is preliminary data.</text>
</comment>
<accession>A0AAD7DG80</accession>
<dbReference type="SUPFAM" id="SSF52540">
    <property type="entry name" value="P-loop containing nucleoside triphosphate hydrolases"/>
    <property type="match status" value="1"/>
</dbReference>
<evidence type="ECO:0000259" key="1">
    <source>
        <dbReference type="Pfam" id="PF25000"/>
    </source>
</evidence>
<gene>
    <name evidence="2" type="ORF">B0H17DRAFT_1288299</name>
</gene>
<dbReference type="Pfam" id="PF13374">
    <property type="entry name" value="TPR_10"/>
    <property type="match status" value="3"/>
</dbReference>
<dbReference type="Gene3D" id="3.40.50.300">
    <property type="entry name" value="P-loop containing nucleotide triphosphate hydrolases"/>
    <property type="match status" value="1"/>
</dbReference>
<evidence type="ECO:0000313" key="3">
    <source>
        <dbReference type="Proteomes" id="UP001221757"/>
    </source>
</evidence>
<dbReference type="SUPFAM" id="SSF48452">
    <property type="entry name" value="TPR-like"/>
    <property type="match status" value="2"/>
</dbReference>
<keyword evidence="3" id="KW-1185">Reference proteome</keyword>
<dbReference type="Pfam" id="PF13424">
    <property type="entry name" value="TPR_12"/>
    <property type="match status" value="2"/>
</dbReference>
<reference evidence="2" key="1">
    <citation type="submission" date="2023-03" db="EMBL/GenBank/DDBJ databases">
        <title>Massive genome expansion in bonnet fungi (Mycena s.s.) driven by repeated elements and novel gene families across ecological guilds.</title>
        <authorList>
            <consortium name="Lawrence Berkeley National Laboratory"/>
            <person name="Harder C.B."/>
            <person name="Miyauchi S."/>
            <person name="Viragh M."/>
            <person name="Kuo A."/>
            <person name="Thoen E."/>
            <person name="Andreopoulos B."/>
            <person name="Lu D."/>
            <person name="Skrede I."/>
            <person name="Drula E."/>
            <person name="Henrissat B."/>
            <person name="Morin E."/>
            <person name="Kohler A."/>
            <person name="Barry K."/>
            <person name="LaButti K."/>
            <person name="Morin E."/>
            <person name="Salamov A."/>
            <person name="Lipzen A."/>
            <person name="Mereny Z."/>
            <person name="Hegedus B."/>
            <person name="Baldrian P."/>
            <person name="Stursova M."/>
            <person name="Weitz H."/>
            <person name="Taylor A."/>
            <person name="Grigoriev I.V."/>
            <person name="Nagy L.G."/>
            <person name="Martin F."/>
            <person name="Kauserud H."/>
        </authorList>
    </citation>
    <scope>NUCLEOTIDE SEQUENCE</scope>
    <source>
        <strain evidence="2">CBHHK067</strain>
    </source>
</reference>
<dbReference type="InterPro" id="IPR053137">
    <property type="entry name" value="NLR-like"/>
</dbReference>
<dbReference type="Pfam" id="PF25000">
    <property type="entry name" value="DUF7779"/>
    <property type="match status" value="1"/>
</dbReference>
<evidence type="ECO:0000313" key="2">
    <source>
        <dbReference type="EMBL" id="KAJ7690978.1"/>
    </source>
</evidence>
<protein>
    <recommendedName>
        <fullName evidence="1">DUF7779 domain-containing protein</fullName>
    </recommendedName>
</protein>
<dbReference type="InterPro" id="IPR011990">
    <property type="entry name" value="TPR-like_helical_dom_sf"/>
</dbReference>
<dbReference type="InterPro" id="IPR056681">
    <property type="entry name" value="DUF7779"/>
</dbReference>
<dbReference type="AlphaFoldDB" id="A0AAD7DG80"/>
<feature type="domain" description="DUF7779" evidence="1">
    <location>
        <begin position="353"/>
        <end position="462"/>
    </location>
</feature>
<sequence>MEIVKIIQDQLSSHVDTAAVRFKGLCEDLEEVLNSILKVVQQLQTEPRGISSRFKEVMKQGSTADEISAYRRKIQELRSNFMFMAAIDTNLQLHKALSMAIPSSLPPTQVTQSVTKCPPPSRIFHGRQIILDTMHHFFEQDLGKQHVFLLHGLGGAGKTQTALKFIQESSSRFSDIFLIDTSMVETIDTGLKNIAATKNVGSTADDALQWLSSHSSEWMLLFDNADDPKINLHKFLPDCNHGNILITSRNPGLQVYAGSHFPVSDMEEPDAVKLLLKSAAKEFTSSNQVIAAEITLWYLPLAIIQTGAFISKSGALVTYLDLFKKNKARLLREQPTQSHADYAWTVYTTWQISFDQLSKQAQTLLQLWSFLHHEGISEDIFSHASAYEPHSHPSGPSVEELCEPISFLSQFIDPAGVWDSLHFIEATTEMKSYSLVNFDPDKKSFSVHPLVHSWTRTTLADPQLFHYSMIAIVGMAIADIPRQDMPLASSNLLPHVDSLIHGDGNVNPDFRHEYAKLYWWAHRFKDAEQLQLAVLECRGDIRGEDHPDTLIAMGNLALTYHQLGQLKDAEKLEVVVLEKRRRILGEDHLETLWAMGNLAWTYHQLGQLKEAEKLEVVVLEKRRRILGEDHPETLHAMGNLALTYNKLGQLKEAEKLEVVVLEKGRKILGEDHPATLHSMGNLAWTYHQLGQLKEAEKLEVVVLEKQRRTLGEDCPETLHAMGNLALTYNKLGQLKEAEELGVMVLEKRRKILGEDHRYTLRAMHNLAFTYHSLHRFPEAETLYVDLLVKRKAVLGDDHPHTLEALADLAATRQAMDGSRTSNRLKKFFRLTRI</sequence>
<proteinExistence type="predicted"/>
<name>A0AAD7DG80_MYCRO</name>
<dbReference type="EMBL" id="JARKIE010000061">
    <property type="protein sequence ID" value="KAJ7690978.1"/>
    <property type="molecule type" value="Genomic_DNA"/>
</dbReference>
<dbReference type="PANTHER" id="PTHR46082:SF6">
    <property type="entry name" value="AAA+ ATPASE DOMAIN-CONTAINING PROTEIN-RELATED"/>
    <property type="match status" value="1"/>
</dbReference>
<dbReference type="InterPro" id="IPR059179">
    <property type="entry name" value="MLKL-like_MCAfunc"/>
</dbReference>
<dbReference type="Proteomes" id="UP001221757">
    <property type="component" value="Unassembled WGS sequence"/>
</dbReference>
<dbReference type="Gene3D" id="1.25.40.10">
    <property type="entry name" value="Tetratricopeptide repeat domain"/>
    <property type="match status" value="2"/>
</dbReference>
<dbReference type="InterPro" id="IPR027417">
    <property type="entry name" value="P-loop_NTPase"/>
</dbReference>